<feature type="transmembrane region" description="Helical" evidence="2">
    <location>
        <begin position="43"/>
        <end position="63"/>
    </location>
</feature>
<dbReference type="OrthoDB" id="6163041at2759"/>
<feature type="compositionally biased region" description="Basic and acidic residues" evidence="1">
    <location>
        <begin position="115"/>
        <end position="124"/>
    </location>
</feature>
<gene>
    <name evidence="3" type="ORF">OFUS_LOCUS1434</name>
</gene>
<evidence type="ECO:0000256" key="2">
    <source>
        <dbReference type="SAM" id="Phobius"/>
    </source>
</evidence>
<feature type="transmembrane region" description="Helical" evidence="2">
    <location>
        <begin position="20"/>
        <end position="37"/>
    </location>
</feature>
<feature type="compositionally biased region" description="Low complexity" evidence="1">
    <location>
        <begin position="200"/>
        <end position="211"/>
    </location>
</feature>
<accession>A0A8S4MYC0</accession>
<keyword evidence="4" id="KW-1185">Reference proteome</keyword>
<feature type="compositionally biased region" description="Basic and acidic residues" evidence="1">
    <location>
        <begin position="136"/>
        <end position="145"/>
    </location>
</feature>
<name>A0A8S4MYC0_OWEFU</name>
<keyword evidence="2" id="KW-0812">Transmembrane</keyword>
<feature type="compositionally biased region" description="Basic residues" evidence="1">
    <location>
        <begin position="382"/>
        <end position="392"/>
    </location>
</feature>
<dbReference type="Proteomes" id="UP000749559">
    <property type="component" value="Unassembled WGS sequence"/>
</dbReference>
<proteinExistence type="predicted"/>
<feature type="compositionally biased region" description="Polar residues" evidence="1">
    <location>
        <begin position="94"/>
        <end position="114"/>
    </location>
</feature>
<dbReference type="AlphaFoldDB" id="A0A8S4MYC0"/>
<sequence length="392" mass="42707">RQIHATSAKNPCLSRFDESLFNIYIFFIPMTAAMQIMDVVDPHFAVPVLGVVVCALLVLAFGFKSPVEPPSFDFVDEKKSRSKSKKTKQKTPSNGHIVQESSESVAKQPKQSPRTKQDAKDAKLSKVKKAAPGKSSRPEDVEPAKANETTEDAGEWTTHISKKRKKVLKENDVVVKVAEKAESPRAQTKEKSLSPEETPEAPAAPEQAPQEQRVKKEKGTPKKPKKEAVKETPVVPAAPELSQEATKPKTEEKAAPVVDAKSSKKASPKKSKKGAKVSEEAVQKVDGEVQIAPTEAKATDKPAQSPKKKANAQKSQSPEKEVSKSIVEADLKKVEAPITKAVESAPHEGAKTATSEAGKESSEPQVPVTFDELGDWQDAKPQKKKRKPRRDN</sequence>
<feature type="compositionally biased region" description="Basic and acidic residues" evidence="1">
    <location>
        <begin position="317"/>
        <end position="335"/>
    </location>
</feature>
<evidence type="ECO:0000313" key="3">
    <source>
        <dbReference type="EMBL" id="CAH1773902.1"/>
    </source>
</evidence>
<dbReference type="EMBL" id="CAIIXF020000001">
    <property type="protein sequence ID" value="CAH1773902.1"/>
    <property type="molecule type" value="Genomic_DNA"/>
</dbReference>
<keyword evidence="2" id="KW-0472">Membrane</keyword>
<feature type="compositionally biased region" description="Basic residues" evidence="1">
    <location>
        <begin position="80"/>
        <end position="89"/>
    </location>
</feature>
<comment type="caution">
    <text evidence="3">The sequence shown here is derived from an EMBL/GenBank/DDBJ whole genome shotgun (WGS) entry which is preliminary data.</text>
</comment>
<feature type="compositionally biased region" description="Basic and acidic residues" evidence="1">
    <location>
        <begin position="168"/>
        <end position="194"/>
    </location>
</feature>
<evidence type="ECO:0000313" key="4">
    <source>
        <dbReference type="Proteomes" id="UP000749559"/>
    </source>
</evidence>
<feature type="compositionally biased region" description="Basic residues" evidence="1">
    <location>
        <begin position="263"/>
        <end position="275"/>
    </location>
</feature>
<keyword evidence="2" id="KW-1133">Transmembrane helix</keyword>
<feature type="non-terminal residue" evidence="3">
    <location>
        <position position="1"/>
    </location>
</feature>
<evidence type="ECO:0000256" key="1">
    <source>
        <dbReference type="SAM" id="MobiDB-lite"/>
    </source>
</evidence>
<organism evidence="3 4">
    <name type="scientific">Owenia fusiformis</name>
    <name type="common">Polychaete worm</name>
    <dbReference type="NCBI Taxonomy" id="6347"/>
    <lineage>
        <taxon>Eukaryota</taxon>
        <taxon>Metazoa</taxon>
        <taxon>Spiralia</taxon>
        <taxon>Lophotrochozoa</taxon>
        <taxon>Annelida</taxon>
        <taxon>Polychaeta</taxon>
        <taxon>Sedentaria</taxon>
        <taxon>Canalipalpata</taxon>
        <taxon>Sabellida</taxon>
        <taxon>Oweniida</taxon>
        <taxon>Oweniidae</taxon>
        <taxon>Owenia</taxon>
    </lineage>
</organism>
<feature type="compositionally biased region" description="Basic and acidic residues" evidence="1">
    <location>
        <begin position="276"/>
        <end position="287"/>
    </location>
</feature>
<protein>
    <submittedName>
        <fullName evidence="3">Uncharacterized protein</fullName>
    </submittedName>
</protein>
<feature type="region of interest" description="Disordered" evidence="1">
    <location>
        <begin position="72"/>
        <end position="392"/>
    </location>
</feature>
<reference evidence="3" key="1">
    <citation type="submission" date="2022-03" db="EMBL/GenBank/DDBJ databases">
        <authorList>
            <person name="Martin C."/>
        </authorList>
    </citation>
    <scope>NUCLEOTIDE SEQUENCE</scope>
</reference>
<feature type="compositionally biased region" description="Basic and acidic residues" evidence="1">
    <location>
        <begin position="212"/>
        <end position="230"/>
    </location>
</feature>